<protein>
    <recommendedName>
        <fullName evidence="4">SAP domain-containing protein</fullName>
    </recommendedName>
</protein>
<feature type="compositionally biased region" description="Basic and acidic residues" evidence="3">
    <location>
        <begin position="206"/>
        <end position="249"/>
    </location>
</feature>
<feature type="compositionally biased region" description="Basic and acidic residues" evidence="3">
    <location>
        <begin position="34"/>
        <end position="43"/>
    </location>
</feature>
<dbReference type="SUPFAM" id="SSF68906">
    <property type="entry name" value="SAP domain"/>
    <property type="match status" value="1"/>
</dbReference>
<keyword evidence="6" id="KW-1185">Reference proteome</keyword>
<organism evidence="5 6">
    <name type="scientific">Diplocarpon coronariae</name>
    <dbReference type="NCBI Taxonomy" id="2795749"/>
    <lineage>
        <taxon>Eukaryota</taxon>
        <taxon>Fungi</taxon>
        <taxon>Dikarya</taxon>
        <taxon>Ascomycota</taxon>
        <taxon>Pezizomycotina</taxon>
        <taxon>Leotiomycetes</taxon>
        <taxon>Helotiales</taxon>
        <taxon>Drepanopezizaceae</taxon>
        <taxon>Diplocarpon</taxon>
    </lineage>
</organism>
<dbReference type="Pfam" id="PF02037">
    <property type="entry name" value="SAP"/>
    <property type="match status" value="1"/>
</dbReference>
<proteinExistence type="inferred from homology"/>
<comment type="similarity">
    <text evidence="2">Belongs to the SAP domain-containing ribonucleoprotein family.</text>
</comment>
<sequence length="282" mass="29567">MADYNALKVPDLKKLLGERGLVMSGNKADLIARLQDDDAKKNDAVAASGAGEDEIDWDEDDNKAETPTAPAAVPAAGAGAGPATTPIAVPNQVPAIDPSTTTDLTVKQPSPTAPATPAPATQSEATPAALEEPKKDFTAGLVLSEADKEAAKRAARAKRFGLDKKAEALLTEEDKKLAERAKKFGTDKAKDRQIVAGIVSTLNEGLSEKKPKRGREGGEGERHAKRQTPDRRSELPRREERGRGGRGEGRGGGGGGGLKRIIDDPTEAAKAEARAKRFAAAK</sequence>
<dbReference type="InterPro" id="IPR003034">
    <property type="entry name" value="SAP_dom"/>
</dbReference>
<dbReference type="InParanoid" id="A0A218Z7T4"/>
<evidence type="ECO:0000256" key="1">
    <source>
        <dbReference type="ARBA" id="ARBA00022553"/>
    </source>
</evidence>
<evidence type="ECO:0000256" key="2">
    <source>
        <dbReference type="ARBA" id="ARBA00046328"/>
    </source>
</evidence>
<evidence type="ECO:0000313" key="5">
    <source>
        <dbReference type="EMBL" id="OWP03315.1"/>
    </source>
</evidence>
<evidence type="ECO:0000259" key="4">
    <source>
        <dbReference type="PROSITE" id="PS50800"/>
    </source>
</evidence>
<feature type="compositionally biased region" description="Acidic residues" evidence="3">
    <location>
        <begin position="51"/>
        <end position="62"/>
    </location>
</feature>
<dbReference type="InterPro" id="IPR052240">
    <property type="entry name" value="SAP_domain_ribonucleoprotein"/>
</dbReference>
<dbReference type="Proteomes" id="UP000242519">
    <property type="component" value="Unassembled WGS sequence"/>
</dbReference>
<dbReference type="OrthoDB" id="445357at2759"/>
<gene>
    <name evidence="5" type="ORF">B2J93_7333</name>
</gene>
<dbReference type="AlphaFoldDB" id="A0A218Z7T4"/>
<dbReference type="SMART" id="SM00513">
    <property type="entry name" value="SAP"/>
    <property type="match status" value="1"/>
</dbReference>
<name>A0A218Z7T4_9HELO</name>
<reference evidence="5 6" key="1">
    <citation type="submission" date="2017-04" db="EMBL/GenBank/DDBJ databases">
        <title>Draft genome sequence of Marssonina coronaria NL1: causal agent of apple blotch.</title>
        <authorList>
            <person name="Cheng Q."/>
        </authorList>
    </citation>
    <scope>NUCLEOTIDE SEQUENCE [LARGE SCALE GENOMIC DNA]</scope>
    <source>
        <strain evidence="5 6">NL1</strain>
    </source>
</reference>
<dbReference type="EMBL" id="MZNU01000176">
    <property type="protein sequence ID" value="OWP03315.1"/>
    <property type="molecule type" value="Genomic_DNA"/>
</dbReference>
<feature type="compositionally biased region" description="Polar residues" evidence="3">
    <location>
        <begin position="98"/>
        <end position="107"/>
    </location>
</feature>
<dbReference type="InterPro" id="IPR040746">
    <property type="entry name" value="THO1_MOS11_C"/>
</dbReference>
<feature type="region of interest" description="Disordered" evidence="3">
    <location>
        <begin position="200"/>
        <end position="282"/>
    </location>
</feature>
<dbReference type="PROSITE" id="PS50800">
    <property type="entry name" value="SAP"/>
    <property type="match status" value="1"/>
</dbReference>
<feature type="region of interest" description="Disordered" evidence="3">
    <location>
        <begin position="34"/>
        <end position="142"/>
    </location>
</feature>
<dbReference type="GO" id="GO:0016973">
    <property type="term" value="P:poly(A)+ mRNA export from nucleus"/>
    <property type="evidence" value="ECO:0007669"/>
    <property type="project" value="TreeGrafter"/>
</dbReference>
<feature type="compositionally biased region" description="Low complexity" evidence="3">
    <location>
        <begin position="66"/>
        <end position="90"/>
    </location>
</feature>
<dbReference type="Gene3D" id="1.10.720.30">
    <property type="entry name" value="SAP domain"/>
    <property type="match status" value="1"/>
</dbReference>
<feature type="domain" description="SAP" evidence="4">
    <location>
        <begin position="4"/>
        <end position="38"/>
    </location>
</feature>
<dbReference type="STRING" id="503106.A0A218Z7T4"/>
<feature type="compositionally biased region" description="Basic and acidic residues" evidence="3">
    <location>
        <begin position="260"/>
        <end position="275"/>
    </location>
</feature>
<dbReference type="InterPro" id="IPR036361">
    <property type="entry name" value="SAP_dom_sf"/>
</dbReference>
<dbReference type="PANTHER" id="PTHR46551">
    <property type="entry name" value="SAP DOMAIN-CONTAINING RIBONUCLEOPROTEIN"/>
    <property type="match status" value="1"/>
</dbReference>
<keyword evidence="1" id="KW-0597">Phosphoprotein</keyword>
<dbReference type="GO" id="GO:0005634">
    <property type="term" value="C:nucleus"/>
    <property type="evidence" value="ECO:0007669"/>
    <property type="project" value="TreeGrafter"/>
</dbReference>
<evidence type="ECO:0000313" key="6">
    <source>
        <dbReference type="Proteomes" id="UP000242519"/>
    </source>
</evidence>
<accession>A0A218Z7T4</accession>
<dbReference type="Pfam" id="PF18592">
    <property type="entry name" value="Tho1_MOS11_C"/>
    <property type="match status" value="1"/>
</dbReference>
<dbReference type="PANTHER" id="PTHR46551:SF1">
    <property type="entry name" value="SAP DOMAIN-CONTAINING RIBONUCLEOPROTEIN"/>
    <property type="match status" value="1"/>
</dbReference>
<comment type="caution">
    <text evidence="5">The sequence shown here is derived from an EMBL/GenBank/DDBJ whole genome shotgun (WGS) entry which is preliminary data.</text>
</comment>
<evidence type="ECO:0000256" key="3">
    <source>
        <dbReference type="SAM" id="MobiDB-lite"/>
    </source>
</evidence>
<feature type="compositionally biased region" description="Low complexity" evidence="3">
    <location>
        <begin position="118"/>
        <end position="129"/>
    </location>
</feature>